<evidence type="ECO:0000256" key="5">
    <source>
        <dbReference type="ARBA" id="ARBA00022777"/>
    </source>
</evidence>
<dbReference type="FunFam" id="3.30.2130.10:FF:000001">
    <property type="entry name" value="Bifunctional aspartokinase/homoserine dehydrogenase"/>
    <property type="match status" value="1"/>
</dbReference>
<gene>
    <name evidence="10" type="ORF">LTR09_009846</name>
</gene>
<dbReference type="GO" id="GO:0005524">
    <property type="term" value="F:ATP binding"/>
    <property type="evidence" value="ECO:0007669"/>
    <property type="project" value="UniProtKB-KW"/>
</dbReference>
<organism evidence="10 11">
    <name type="scientific">Extremus antarcticus</name>
    <dbReference type="NCBI Taxonomy" id="702011"/>
    <lineage>
        <taxon>Eukaryota</taxon>
        <taxon>Fungi</taxon>
        <taxon>Dikarya</taxon>
        <taxon>Ascomycota</taxon>
        <taxon>Pezizomycotina</taxon>
        <taxon>Dothideomycetes</taxon>
        <taxon>Dothideomycetidae</taxon>
        <taxon>Mycosphaerellales</taxon>
        <taxon>Extremaceae</taxon>
        <taxon>Extremus</taxon>
    </lineage>
</organism>
<evidence type="ECO:0000256" key="2">
    <source>
        <dbReference type="ARBA" id="ARBA00010122"/>
    </source>
</evidence>
<comment type="pathway">
    <text evidence="1">Mycotoxin biosynthesis.</text>
</comment>
<accession>A0AAJ0D8M0</accession>
<evidence type="ECO:0000256" key="1">
    <source>
        <dbReference type="ARBA" id="ARBA00004685"/>
    </source>
</evidence>
<protein>
    <recommendedName>
        <fullName evidence="8">Aspartokinase</fullName>
        <ecNumber evidence="8">2.7.2.4</ecNumber>
    </recommendedName>
</protein>
<keyword evidence="3 8" id="KW-0808">Transferase</keyword>
<evidence type="ECO:0000256" key="3">
    <source>
        <dbReference type="ARBA" id="ARBA00022679"/>
    </source>
</evidence>
<proteinExistence type="inferred from homology"/>
<dbReference type="GO" id="GO:0004072">
    <property type="term" value="F:aspartate kinase activity"/>
    <property type="evidence" value="ECO:0007669"/>
    <property type="project" value="UniProtKB-EC"/>
</dbReference>
<evidence type="ECO:0000313" key="11">
    <source>
        <dbReference type="Proteomes" id="UP001271007"/>
    </source>
</evidence>
<feature type="domain" description="ACT" evidence="9">
    <location>
        <begin position="483"/>
        <end position="546"/>
    </location>
</feature>
<evidence type="ECO:0000256" key="4">
    <source>
        <dbReference type="ARBA" id="ARBA00022741"/>
    </source>
</evidence>
<evidence type="ECO:0000256" key="6">
    <source>
        <dbReference type="ARBA" id="ARBA00022840"/>
    </source>
</evidence>
<keyword evidence="6" id="KW-0067">ATP-binding</keyword>
<dbReference type="GO" id="GO:0009088">
    <property type="term" value="P:threonine biosynthetic process"/>
    <property type="evidence" value="ECO:0007669"/>
    <property type="project" value="UniProtKB-ARBA"/>
</dbReference>
<evidence type="ECO:0000256" key="7">
    <source>
        <dbReference type="ARBA" id="ARBA00047872"/>
    </source>
</evidence>
<dbReference type="EMBL" id="JAWDJX010000044">
    <property type="protein sequence ID" value="KAK3048951.1"/>
    <property type="molecule type" value="Genomic_DNA"/>
</dbReference>
<comment type="caution">
    <text evidence="10">The sequence shown here is derived from an EMBL/GenBank/DDBJ whole genome shotgun (WGS) entry which is preliminary data.</text>
</comment>
<name>A0AAJ0D8M0_9PEZI</name>
<dbReference type="InterPro" id="IPR001341">
    <property type="entry name" value="Asp_kinase"/>
</dbReference>
<dbReference type="NCBIfam" id="TIGR00657">
    <property type="entry name" value="asp_kinases"/>
    <property type="match status" value="1"/>
</dbReference>
<dbReference type="InterPro" id="IPR002912">
    <property type="entry name" value="ACT_dom"/>
</dbReference>
<dbReference type="AlphaFoldDB" id="A0AAJ0D8M0"/>
<dbReference type="FunFam" id="3.40.1160.10:FF:000023">
    <property type="entry name" value="Probable aspartokinase"/>
    <property type="match status" value="1"/>
</dbReference>
<dbReference type="GO" id="GO:0009089">
    <property type="term" value="P:lysine biosynthetic process via diaminopimelate"/>
    <property type="evidence" value="ECO:0007669"/>
    <property type="project" value="TreeGrafter"/>
</dbReference>
<dbReference type="InterPro" id="IPR018042">
    <property type="entry name" value="Aspartate_kinase_CS"/>
</dbReference>
<dbReference type="InterPro" id="IPR036393">
    <property type="entry name" value="AceGlu_kinase-like_sf"/>
</dbReference>
<dbReference type="Pfam" id="PF22468">
    <property type="entry name" value="ACT_9"/>
    <property type="match status" value="1"/>
</dbReference>
<evidence type="ECO:0000256" key="8">
    <source>
        <dbReference type="RuleBase" id="RU003448"/>
    </source>
</evidence>
<dbReference type="PANTHER" id="PTHR21499">
    <property type="entry name" value="ASPARTATE KINASE"/>
    <property type="match status" value="1"/>
</dbReference>
<comment type="catalytic activity">
    <reaction evidence="7 8">
        <text>L-aspartate + ATP = 4-phospho-L-aspartate + ADP</text>
        <dbReference type="Rhea" id="RHEA:23776"/>
        <dbReference type="ChEBI" id="CHEBI:29991"/>
        <dbReference type="ChEBI" id="CHEBI:30616"/>
        <dbReference type="ChEBI" id="CHEBI:57535"/>
        <dbReference type="ChEBI" id="CHEBI:456216"/>
        <dbReference type="EC" id="2.7.2.4"/>
    </reaction>
</comment>
<dbReference type="InterPro" id="IPR045865">
    <property type="entry name" value="ACT-like_dom_sf"/>
</dbReference>
<dbReference type="InterPro" id="IPR054352">
    <property type="entry name" value="ACT_Aspartokinase"/>
</dbReference>
<dbReference type="PROSITE" id="PS51671">
    <property type="entry name" value="ACT"/>
    <property type="match status" value="1"/>
</dbReference>
<evidence type="ECO:0000313" key="10">
    <source>
        <dbReference type="EMBL" id="KAK3048951.1"/>
    </source>
</evidence>
<sequence>MDFPIIRKARVTGDHSAFVNGMMNGSGFESRRRHTQEKDLPSGPNWVVQKFGGTSVGKFGAKIAEDIVIPGLKDQRLAIVCSARSTSSKSEGTTTRLLRAARNVEEEDGGRYAEIVEAIRSDHIHAGEEAFVKDEHSQVLQKYVDDVMAECDNLLKILQSAHHLGGFAPRTKDMILSTGEKLACHYMAALLSARGIKAVYVDISEVITFSFAKGLGDDFYSGLAKVLGERVLALEEGAVPVITGFFGVVPGGLLNEIGRGYTDLCAALVAVGLKARALQIWKEVDGIFTADPRKVPTARLLDSVTPSEASELTFYGSEVIHPFTMDQVIKAHIPIRIKNVMNPRNNGTIIVPSREDQLPSRGSGLIRNRSASNLLTKNTPRRPTAVTIKAGITVLNVHSKKRTRAHGFLGSIFSILDKHRLSVDLISSSEVHVSMALHSEDSLLSGQGEEEMQIASDSLQGAVNDLQKWGDVDLVPSMAIISLVGQQLRSMVGISGRFFSTLGEHGINIEMISQGASEINISCVIEEREASRALNVVHTNLFTFLD</sequence>
<dbReference type="GO" id="GO:0005829">
    <property type="term" value="C:cytosol"/>
    <property type="evidence" value="ECO:0007669"/>
    <property type="project" value="TreeGrafter"/>
</dbReference>
<dbReference type="GO" id="GO:0071266">
    <property type="term" value="P:'de novo' L-methionine biosynthetic process"/>
    <property type="evidence" value="ECO:0007669"/>
    <property type="project" value="UniProtKB-ARBA"/>
</dbReference>
<dbReference type="InterPro" id="IPR001048">
    <property type="entry name" value="Asp/Glu/Uridylate_kinase"/>
</dbReference>
<dbReference type="SUPFAM" id="SSF55021">
    <property type="entry name" value="ACT-like"/>
    <property type="match status" value="2"/>
</dbReference>
<evidence type="ECO:0000259" key="9">
    <source>
        <dbReference type="PROSITE" id="PS51671"/>
    </source>
</evidence>
<dbReference type="FunFam" id="3.30.70.260:FF:000033">
    <property type="entry name" value="Aspartokinase"/>
    <property type="match status" value="1"/>
</dbReference>
<dbReference type="PANTHER" id="PTHR21499:SF59">
    <property type="entry name" value="ASPARTOKINASE"/>
    <property type="match status" value="1"/>
</dbReference>
<dbReference type="EC" id="2.7.2.4" evidence="8"/>
<reference evidence="10" key="1">
    <citation type="submission" date="2023-04" db="EMBL/GenBank/DDBJ databases">
        <title>Black Yeasts Isolated from many extreme environments.</title>
        <authorList>
            <person name="Coleine C."/>
            <person name="Stajich J.E."/>
            <person name="Selbmann L."/>
        </authorList>
    </citation>
    <scope>NUCLEOTIDE SEQUENCE</scope>
    <source>
        <strain evidence="10">CCFEE 5312</strain>
    </source>
</reference>
<keyword evidence="4" id="KW-0547">Nucleotide-binding</keyword>
<dbReference type="Proteomes" id="UP001271007">
    <property type="component" value="Unassembled WGS sequence"/>
</dbReference>
<dbReference type="Gene3D" id="3.30.2130.10">
    <property type="entry name" value="VC0802-like"/>
    <property type="match status" value="1"/>
</dbReference>
<dbReference type="Pfam" id="PF00696">
    <property type="entry name" value="AA_kinase"/>
    <property type="match status" value="1"/>
</dbReference>
<comment type="similarity">
    <text evidence="2 8">Belongs to the aspartokinase family.</text>
</comment>
<dbReference type="PROSITE" id="PS00324">
    <property type="entry name" value="ASPARTOKINASE"/>
    <property type="match status" value="1"/>
</dbReference>
<dbReference type="Gene3D" id="3.40.1160.10">
    <property type="entry name" value="Acetylglutamate kinase-like"/>
    <property type="match status" value="1"/>
</dbReference>
<keyword evidence="11" id="KW-1185">Reference proteome</keyword>
<dbReference type="GO" id="GO:0009090">
    <property type="term" value="P:homoserine biosynthetic process"/>
    <property type="evidence" value="ECO:0007669"/>
    <property type="project" value="TreeGrafter"/>
</dbReference>
<dbReference type="SUPFAM" id="SSF53633">
    <property type="entry name" value="Carbamate kinase-like"/>
    <property type="match status" value="1"/>
</dbReference>
<keyword evidence="5 8" id="KW-0418">Kinase</keyword>